<evidence type="ECO:0000313" key="2">
    <source>
        <dbReference type="Proteomes" id="UP000729402"/>
    </source>
</evidence>
<reference evidence="1" key="2">
    <citation type="submission" date="2021-02" db="EMBL/GenBank/DDBJ databases">
        <authorList>
            <person name="Kimball J.A."/>
            <person name="Haas M.W."/>
            <person name="Macchietto M."/>
            <person name="Kono T."/>
            <person name="Duquette J."/>
            <person name="Shao M."/>
        </authorList>
    </citation>
    <scope>NUCLEOTIDE SEQUENCE</scope>
    <source>
        <tissue evidence="1">Fresh leaf tissue</tissue>
    </source>
</reference>
<reference evidence="1" key="1">
    <citation type="journal article" date="2021" name="bioRxiv">
        <title>Whole Genome Assembly and Annotation of Northern Wild Rice, Zizania palustris L., Supports a Whole Genome Duplication in the Zizania Genus.</title>
        <authorList>
            <person name="Haas M."/>
            <person name="Kono T."/>
            <person name="Macchietto M."/>
            <person name="Millas R."/>
            <person name="McGilp L."/>
            <person name="Shao M."/>
            <person name="Duquette J."/>
            <person name="Hirsch C.N."/>
            <person name="Kimball J."/>
        </authorList>
    </citation>
    <scope>NUCLEOTIDE SEQUENCE</scope>
    <source>
        <tissue evidence="1">Fresh leaf tissue</tissue>
    </source>
</reference>
<protein>
    <submittedName>
        <fullName evidence="1">Uncharacterized protein</fullName>
    </submittedName>
</protein>
<dbReference type="Proteomes" id="UP000729402">
    <property type="component" value="Unassembled WGS sequence"/>
</dbReference>
<comment type="caution">
    <text evidence="1">The sequence shown here is derived from an EMBL/GenBank/DDBJ whole genome shotgun (WGS) entry which is preliminary data.</text>
</comment>
<gene>
    <name evidence="1" type="ORF">GUJ93_ZPchr0013g37910</name>
</gene>
<sequence length="114" mass="11912">MEGRDRAPVEVDRLELAGGDHGCRPAGLPAASPAGDVRAALRVVGSAGRGEKIWREECRGEISTGKPEEALLYAPADLISSWSSSSPLVAGLLLPPPPRVAVIWALGFGDESQL</sequence>
<dbReference type="EMBL" id="JAAALK010000079">
    <property type="protein sequence ID" value="KAG8099810.1"/>
    <property type="molecule type" value="Genomic_DNA"/>
</dbReference>
<name>A0A8J5X1R6_ZIZPA</name>
<keyword evidence="2" id="KW-1185">Reference proteome</keyword>
<organism evidence="1 2">
    <name type="scientific">Zizania palustris</name>
    <name type="common">Northern wild rice</name>
    <dbReference type="NCBI Taxonomy" id="103762"/>
    <lineage>
        <taxon>Eukaryota</taxon>
        <taxon>Viridiplantae</taxon>
        <taxon>Streptophyta</taxon>
        <taxon>Embryophyta</taxon>
        <taxon>Tracheophyta</taxon>
        <taxon>Spermatophyta</taxon>
        <taxon>Magnoliopsida</taxon>
        <taxon>Liliopsida</taxon>
        <taxon>Poales</taxon>
        <taxon>Poaceae</taxon>
        <taxon>BOP clade</taxon>
        <taxon>Oryzoideae</taxon>
        <taxon>Oryzeae</taxon>
        <taxon>Zizaniinae</taxon>
        <taxon>Zizania</taxon>
    </lineage>
</organism>
<proteinExistence type="predicted"/>
<accession>A0A8J5X1R6</accession>
<dbReference type="AlphaFoldDB" id="A0A8J5X1R6"/>
<evidence type="ECO:0000313" key="1">
    <source>
        <dbReference type="EMBL" id="KAG8099810.1"/>
    </source>
</evidence>